<keyword evidence="3" id="KW-0677">Repeat</keyword>
<dbReference type="InterPro" id="IPR001611">
    <property type="entry name" value="Leu-rich_rpt"/>
</dbReference>
<feature type="region of interest" description="Disordered" evidence="4">
    <location>
        <begin position="309"/>
        <end position="347"/>
    </location>
</feature>
<dbReference type="PANTHER" id="PTHR24373:SF370">
    <property type="entry name" value="FISH-LIPS, ISOFORM E"/>
    <property type="match status" value="1"/>
</dbReference>
<gene>
    <name evidence="5" type="ORF">BRAFLDRAFT_100136</name>
</gene>
<dbReference type="SMART" id="SM00369">
    <property type="entry name" value="LRR_TYP"/>
    <property type="match status" value="3"/>
</dbReference>
<dbReference type="SUPFAM" id="SSF52058">
    <property type="entry name" value="L domain-like"/>
    <property type="match status" value="1"/>
</dbReference>
<dbReference type="EMBL" id="GG666689">
    <property type="protein sequence ID" value="EEN43467.1"/>
    <property type="molecule type" value="Genomic_DNA"/>
</dbReference>
<dbReference type="InterPro" id="IPR032675">
    <property type="entry name" value="LRR_dom_sf"/>
</dbReference>
<evidence type="ECO:0000256" key="4">
    <source>
        <dbReference type="SAM" id="MobiDB-lite"/>
    </source>
</evidence>
<proteinExistence type="predicted"/>
<accession>C3ZVE6</accession>
<evidence type="ECO:0000256" key="2">
    <source>
        <dbReference type="ARBA" id="ARBA00022729"/>
    </source>
</evidence>
<dbReference type="PANTHER" id="PTHR24373">
    <property type="entry name" value="SLIT RELATED LEUCINE-RICH REPEAT NEURONAL PROTEIN"/>
    <property type="match status" value="1"/>
</dbReference>
<keyword evidence="1" id="KW-0433">Leucine-rich repeat</keyword>
<dbReference type="InParanoid" id="C3ZVE6"/>
<dbReference type="InterPro" id="IPR050328">
    <property type="entry name" value="Dev_Immune_Receptor"/>
</dbReference>
<evidence type="ECO:0008006" key="6">
    <source>
        <dbReference type="Google" id="ProtNLM"/>
    </source>
</evidence>
<protein>
    <recommendedName>
        <fullName evidence="6">LRRCT domain-containing protein</fullName>
    </recommendedName>
</protein>
<dbReference type="AlphaFoldDB" id="C3ZVE6"/>
<evidence type="ECO:0000256" key="1">
    <source>
        <dbReference type="ARBA" id="ARBA00022614"/>
    </source>
</evidence>
<dbReference type="InterPro" id="IPR003591">
    <property type="entry name" value="Leu-rich_rpt_typical-subtyp"/>
</dbReference>
<name>C3ZVE6_BRAFL</name>
<sequence>MKPAQLEHAEFHKSLALIDAGITDVDNNTFSWFFSLRKLSLDSNRLSHVKQTWFTGLEKLLVLILSNNNIKQIDPRSFLHLKNLGGLDLENNLLQLLSWLDLRGSDLSCLDEKVLVGQSTLLNLRVSSGVLSSVYDAKPHSMKWSLNRLANFLRKAVTMIVEVPKFIFCVKLNSHQLSFGWMVDTSDDGPGKIKVEGVNPGISCGELNHSLITISIQAPVVVLSTAGSLDDNTVPNKLEQCRQGWEYGDGIKIPDDVMSGVVRSVSLPACTLGKTPDDAASCKSLPAVLQSVEPTYSEIQDDIAAAQRPLPALPRSPEPDQEATTQRHMPSPPHTYSEIPDDEESGPIPFYAAAAEFSLHVVTNRRQNRLAFRDNTTASSRHRSGRSIAAYGSAEVTRTQVNNFYRNAPEAQIIRARRTALVSQATSHGLRTYVNATDAILSCGQNVTEAHIAFLTFPDAYLPWEVSGDGTRITPRRASLPLVTLPNTYWPWDIPGDGNGNERNSNPKKRRS</sequence>
<dbReference type="Pfam" id="PF13855">
    <property type="entry name" value="LRR_8"/>
    <property type="match status" value="1"/>
</dbReference>
<dbReference type="Gene3D" id="3.80.10.10">
    <property type="entry name" value="Ribonuclease Inhibitor"/>
    <property type="match status" value="1"/>
</dbReference>
<reference evidence="5" key="1">
    <citation type="journal article" date="2008" name="Nature">
        <title>The amphioxus genome and the evolution of the chordate karyotype.</title>
        <authorList>
            <consortium name="US DOE Joint Genome Institute (JGI-PGF)"/>
            <person name="Putnam N.H."/>
            <person name="Butts T."/>
            <person name="Ferrier D.E.K."/>
            <person name="Furlong R.F."/>
            <person name="Hellsten U."/>
            <person name="Kawashima T."/>
            <person name="Robinson-Rechavi M."/>
            <person name="Shoguchi E."/>
            <person name="Terry A."/>
            <person name="Yu J.-K."/>
            <person name="Benito-Gutierrez E.L."/>
            <person name="Dubchak I."/>
            <person name="Garcia-Fernandez J."/>
            <person name="Gibson-Brown J.J."/>
            <person name="Grigoriev I.V."/>
            <person name="Horton A.C."/>
            <person name="de Jong P.J."/>
            <person name="Jurka J."/>
            <person name="Kapitonov V.V."/>
            <person name="Kohara Y."/>
            <person name="Kuroki Y."/>
            <person name="Lindquist E."/>
            <person name="Lucas S."/>
            <person name="Osoegawa K."/>
            <person name="Pennacchio L.A."/>
            <person name="Salamov A.A."/>
            <person name="Satou Y."/>
            <person name="Sauka-Spengler T."/>
            <person name="Schmutz J."/>
            <person name="Shin-I T."/>
            <person name="Toyoda A."/>
            <person name="Bronner-Fraser M."/>
            <person name="Fujiyama A."/>
            <person name="Holland L.Z."/>
            <person name="Holland P.W.H."/>
            <person name="Satoh N."/>
            <person name="Rokhsar D.S."/>
        </authorList>
    </citation>
    <scope>NUCLEOTIDE SEQUENCE [LARGE SCALE GENOMIC DNA]</scope>
    <source>
        <strain evidence="5">S238N-H82</strain>
        <tissue evidence="5">Testes</tissue>
    </source>
</reference>
<evidence type="ECO:0000256" key="3">
    <source>
        <dbReference type="ARBA" id="ARBA00022737"/>
    </source>
</evidence>
<keyword evidence="2" id="KW-0732">Signal</keyword>
<dbReference type="PROSITE" id="PS51450">
    <property type="entry name" value="LRR"/>
    <property type="match status" value="1"/>
</dbReference>
<evidence type="ECO:0000313" key="5">
    <source>
        <dbReference type="EMBL" id="EEN43467.1"/>
    </source>
</evidence>
<feature type="region of interest" description="Disordered" evidence="4">
    <location>
        <begin position="493"/>
        <end position="512"/>
    </location>
</feature>
<organism>
    <name type="scientific">Branchiostoma floridae</name>
    <name type="common">Florida lancelet</name>
    <name type="synonym">Amphioxus</name>
    <dbReference type="NCBI Taxonomy" id="7739"/>
    <lineage>
        <taxon>Eukaryota</taxon>
        <taxon>Metazoa</taxon>
        <taxon>Chordata</taxon>
        <taxon>Cephalochordata</taxon>
        <taxon>Leptocardii</taxon>
        <taxon>Amphioxiformes</taxon>
        <taxon>Branchiostomatidae</taxon>
        <taxon>Branchiostoma</taxon>
    </lineage>
</organism>